<dbReference type="EMBL" id="MNCJ02000331">
    <property type="protein sequence ID" value="KAF5761328.1"/>
    <property type="molecule type" value="Genomic_DNA"/>
</dbReference>
<protein>
    <submittedName>
        <fullName evidence="1">Uncharacterized protein</fullName>
    </submittedName>
</protein>
<keyword evidence="2" id="KW-1185">Reference proteome</keyword>
<comment type="caution">
    <text evidence="1">The sequence shown here is derived from an EMBL/GenBank/DDBJ whole genome shotgun (WGS) entry which is preliminary data.</text>
</comment>
<evidence type="ECO:0000313" key="1">
    <source>
        <dbReference type="EMBL" id="KAF5761328.1"/>
    </source>
</evidence>
<dbReference type="Proteomes" id="UP000215914">
    <property type="component" value="Unassembled WGS sequence"/>
</dbReference>
<gene>
    <name evidence="1" type="ORF">HanXRQr2_Chr16g0763791</name>
</gene>
<proteinExistence type="predicted"/>
<accession>A0A9K3DV13</accession>
<organism evidence="1 2">
    <name type="scientific">Helianthus annuus</name>
    <name type="common">Common sunflower</name>
    <dbReference type="NCBI Taxonomy" id="4232"/>
    <lineage>
        <taxon>Eukaryota</taxon>
        <taxon>Viridiplantae</taxon>
        <taxon>Streptophyta</taxon>
        <taxon>Embryophyta</taxon>
        <taxon>Tracheophyta</taxon>
        <taxon>Spermatophyta</taxon>
        <taxon>Magnoliopsida</taxon>
        <taxon>eudicotyledons</taxon>
        <taxon>Gunneridae</taxon>
        <taxon>Pentapetalae</taxon>
        <taxon>asterids</taxon>
        <taxon>campanulids</taxon>
        <taxon>Asterales</taxon>
        <taxon>Asteraceae</taxon>
        <taxon>Asteroideae</taxon>
        <taxon>Heliantheae alliance</taxon>
        <taxon>Heliantheae</taxon>
        <taxon>Helianthus</taxon>
    </lineage>
</organism>
<reference evidence="1" key="1">
    <citation type="journal article" date="2017" name="Nature">
        <title>The sunflower genome provides insights into oil metabolism, flowering and Asterid evolution.</title>
        <authorList>
            <person name="Badouin H."/>
            <person name="Gouzy J."/>
            <person name="Grassa C.J."/>
            <person name="Murat F."/>
            <person name="Staton S.E."/>
            <person name="Cottret L."/>
            <person name="Lelandais-Briere C."/>
            <person name="Owens G.L."/>
            <person name="Carrere S."/>
            <person name="Mayjonade B."/>
            <person name="Legrand L."/>
            <person name="Gill N."/>
            <person name="Kane N.C."/>
            <person name="Bowers J.E."/>
            <person name="Hubner S."/>
            <person name="Bellec A."/>
            <person name="Berard A."/>
            <person name="Berges H."/>
            <person name="Blanchet N."/>
            <person name="Boniface M.C."/>
            <person name="Brunel D."/>
            <person name="Catrice O."/>
            <person name="Chaidir N."/>
            <person name="Claudel C."/>
            <person name="Donnadieu C."/>
            <person name="Faraut T."/>
            <person name="Fievet G."/>
            <person name="Helmstetter N."/>
            <person name="King M."/>
            <person name="Knapp S.J."/>
            <person name="Lai Z."/>
            <person name="Le Paslier M.C."/>
            <person name="Lippi Y."/>
            <person name="Lorenzon L."/>
            <person name="Mandel J.R."/>
            <person name="Marage G."/>
            <person name="Marchand G."/>
            <person name="Marquand E."/>
            <person name="Bret-Mestries E."/>
            <person name="Morien E."/>
            <person name="Nambeesan S."/>
            <person name="Nguyen T."/>
            <person name="Pegot-Espagnet P."/>
            <person name="Pouilly N."/>
            <person name="Raftis F."/>
            <person name="Sallet E."/>
            <person name="Schiex T."/>
            <person name="Thomas J."/>
            <person name="Vandecasteele C."/>
            <person name="Vares D."/>
            <person name="Vear F."/>
            <person name="Vautrin S."/>
            <person name="Crespi M."/>
            <person name="Mangin B."/>
            <person name="Burke J.M."/>
            <person name="Salse J."/>
            <person name="Munos S."/>
            <person name="Vincourt P."/>
            <person name="Rieseberg L.H."/>
            <person name="Langlade N.B."/>
        </authorList>
    </citation>
    <scope>NUCLEOTIDE SEQUENCE</scope>
    <source>
        <tissue evidence="1">Leaves</tissue>
    </source>
</reference>
<sequence length="46" mass="5444">MLIKMFFHSCLSVLETACTFYLYPFLDCIPMLRWIGVIHSKFINLS</sequence>
<dbReference type="Gramene" id="mRNA:HanXRQr2_Chr16g0763791">
    <property type="protein sequence ID" value="mRNA:HanXRQr2_Chr16g0763791"/>
    <property type="gene ID" value="HanXRQr2_Chr16g0763791"/>
</dbReference>
<evidence type="ECO:0000313" key="2">
    <source>
        <dbReference type="Proteomes" id="UP000215914"/>
    </source>
</evidence>
<reference evidence="1" key="2">
    <citation type="submission" date="2020-06" db="EMBL/GenBank/DDBJ databases">
        <title>Helianthus annuus Genome sequencing and assembly Release 2.</title>
        <authorList>
            <person name="Gouzy J."/>
            <person name="Langlade N."/>
            <person name="Munos S."/>
        </authorList>
    </citation>
    <scope>NUCLEOTIDE SEQUENCE</scope>
    <source>
        <tissue evidence="1">Leaves</tissue>
    </source>
</reference>
<name>A0A9K3DV13_HELAN</name>
<dbReference type="AlphaFoldDB" id="A0A9K3DV13"/>